<dbReference type="KEGG" id="dhe:111604793"/>
<dbReference type="OMA" id="PLNEMKH"/>
<evidence type="ECO:0000313" key="9">
    <source>
        <dbReference type="Proteomes" id="UP000504633"/>
    </source>
</evidence>
<dbReference type="PROSITE" id="PS00150">
    <property type="entry name" value="ACYLPHOSPHATASE_1"/>
    <property type="match status" value="1"/>
</dbReference>
<dbReference type="InterPro" id="IPR036046">
    <property type="entry name" value="Acylphosphatase-like_dom_sf"/>
</dbReference>
<evidence type="ECO:0000256" key="3">
    <source>
        <dbReference type="ARBA" id="ARBA00022801"/>
    </source>
</evidence>
<organism evidence="9 10">
    <name type="scientific">Drosophila hydei</name>
    <name type="common">Fruit fly</name>
    <dbReference type="NCBI Taxonomy" id="7224"/>
    <lineage>
        <taxon>Eukaryota</taxon>
        <taxon>Metazoa</taxon>
        <taxon>Ecdysozoa</taxon>
        <taxon>Arthropoda</taxon>
        <taxon>Hexapoda</taxon>
        <taxon>Insecta</taxon>
        <taxon>Pterygota</taxon>
        <taxon>Neoptera</taxon>
        <taxon>Endopterygota</taxon>
        <taxon>Diptera</taxon>
        <taxon>Brachycera</taxon>
        <taxon>Muscomorpha</taxon>
        <taxon>Ephydroidea</taxon>
        <taxon>Drosophilidae</taxon>
        <taxon>Drosophila</taxon>
    </lineage>
</organism>
<dbReference type="GeneID" id="111604793"/>
<evidence type="ECO:0000313" key="10">
    <source>
        <dbReference type="RefSeq" id="XP_023178779.2"/>
    </source>
</evidence>
<keyword evidence="3 5" id="KW-0378">Hydrolase</keyword>
<feature type="active site" evidence="5">
    <location>
        <position position="57"/>
    </location>
</feature>
<keyword evidence="7" id="KW-0812">Transmembrane</keyword>
<dbReference type="PANTHER" id="PTHR10029">
    <property type="entry name" value="ACYLPHOSPHATASE"/>
    <property type="match status" value="1"/>
</dbReference>
<evidence type="ECO:0000256" key="4">
    <source>
        <dbReference type="ARBA" id="ARBA00047645"/>
    </source>
</evidence>
<accession>A0A6J1MDH9</accession>
<dbReference type="FunFam" id="3.30.70.100:FF:000011">
    <property type="entry name" value="Acylphosphatase"/>
    <property type="match status" value="1"/>
</dbReference>
<dbReference type="InterPro" id="IPR001792">
    <property type="entry name" value="Acylphosphatase-like_dom"/>
</dbReference>
<protein>
    <recommendedName>
        <fullName evidence="2 5">acylphosphatase</fullName>
        <ecNumber evidence="2 5">3.6.1.7</ecNumber>
    </recommendedName>
</protein>
<evidence type="ECO:0000259" key="8">
    <source>
        <dbReference type="PROSITE" id="PS51160"/>
    </source>
</evidence>
<feature type="domain" description="Acylphosphatase-like" evidence="8">
    <location>
        <begin position="42"/>
        <end position="132"/>
    </location>
</feature>
<dbReference type="OrthoDB" id="7961613at2759"/>
<comment type="similarity">
    <text evidence="1 6">Belongs to the acylphosphatase family.</text>
</comment>
<keyword evidence="7" id="KW-1133">Transmembrane helix</keyword>
<dbReference type="RefSeq" id="XP_023178779.2">
    <property type="nucleotide sequence ID" value="XM_023323011.2"/>
</dbReference>
<dbReference type="EC" id="3.6.1.7" evidence="2 5"/>
<dbReference type="Gene3D" id="3.30.70.100">
    <property type="match status" value="1"/>
</dbReference>
<evidence type="ECO:0000256" key="6">
    <source>
        <dbReference type="RuleBase" id="RU004168"/>
    </source>
</evidence>
<dbReference type="GO" id="GO:0003998">
    <property type="term" value="F:acylphosphatase activity"/>
    <property type="evidence" value="ECO:0007669"/>
    <property type="project" value="UniProtKB-EC"/>
</dbReference>
<evidence type="ECO:0000256" key="2">
    <source>
        <dbReference type="ARBA" id="ARBA00012150"/>
    </source>
</evidence>
<evidence type="ECO:0000256" key="5">
    <source>
        <dbReference type="PROSITE-ProRule" id="PRU00520"/>
    </source>
</evidence>
<dbReference type="Proteomes" id="UP000504633">
    <property type="component" value="Unplaced"/>
</dbReference>
<sequence length="132" mass="14932">MVFSYKSDLVLKANIVIIIVLLKTSQVLGKKNFSISMASIFSCNFEVFGVVQGVFFRKYTEKQANELGVRGWCKNTAKGTVIGELEAPLGPLNEMMDWLRNKGSPESKIDRAEFSPLQEIASYNFNNFRIIR</sequence>
<proteinExistence type="inferred from homology"/>
<dbReference type="AlphaFoldDB" id="A0A6J1MDH9"/>
<name>A0A6J1MDH9_DROHY</name>
<keyword evidence="9" id="KW-1185">Reference proteome</keyword>
<feature type="transmembrane region" description="Helical" evidence="7">
    <location>
        <begin position="35"/>
        <end position="56"/>
    </location>
</feature>
<feature type="active site" evidence="5">
    <location>
        <position position="75"/>
    </location>
</feature>
<dbReference type="PROSITE" id="PS51160">
    <property type="entry name" value="ACYLPHOSPHATASE_3"/>
    <property type="match status" value="1"/>
</dbReference>
<dbReference type="PRINTS" id="PR00112">
    <property type="entry name" value="ACYLPHPHTASE"/>
</dbReference>
<dbReference type="InterPro" id="IPR017968">
    <property type="entry name" value="Acylphosphatase_CS"/>
</dbReference>
<reference evidence="10" key="1">
    <citation type="submission" date="2025-08" db="UniProtKB">
        <authorList>
            <consortium name="RefSeq"/>
        </authorList>
    </citation>
    <scope>IDENTIFICATION</scope>
    <source>
        <strain evidence="10">15085-1641.00</strain>
        <tissue evidence="10">Whole body</tissue>
    </source>
</reference>
<keyword evidence="7" id="KW-0472">Membrane</keyword>
<gene>
    <name evidence="10" type="primary">LOC111604793</name>
</gene>
<dbReference type="InterPro" id="IPR020456">
    <property type="entry name" value="Acylphosphatase"/>
</dbReference>
<evidence type="ECO:0000256" key="1">
    <source>
        <dbReference type="ARBA" id="ARBA00005614"/>
    </source>
</evidence>
<dbReference type="SUPFAM" id="SSF54975">
    <property type="entry name" value="Acylphosphatase/BLUF domain-like"/>
    <property type="match status" value="1"/>
</dbReference>
<comment type="catalytic activity">
    <reaction evidence="4 5">
        <text>an acyl phosphate + H2O = a carboxylate + phosphate + H(+)</text>
        <dbReference type="Rhea" id="RHEA:14965"/>
        <dbReference type="ChEBI" id="CHEBI:15377"/>
        <dbReference type="ChEBI" id="CHEBI:15378"/>
        <dbReference type="ChEBI" id="CHEBI:29067"/>
        <dbReference type="ChEBI" id="CHEBI:43474"/>
        <dbReference type="ChEBI" id="CHEBI:59918"/>
        <dbReference type="EC" id="3.6.1.7"/>
    </reaction>
</comment>
<dbReference type="Pfam" id="PF00708">
    <property type="entry name" value="Acylphosphatase"/>
    <property type="match status" value="1"/>
</dbReference>
<dbReference type="PANTHER" id="PTHR10029:SF3">
    <property type="entry name" value="ACYLPHOSPHATASE-RELATED"/>
    <property type="match status" value="1"/>
</dbReference>
<evidence type="ECO:0000256" key="7">
    <source>
        <dbReference type="SAM" id="Phobius"/>
    </source>
</evidence>